<protein>
    <submittedName>
        <fullName evidence="1">Putative kinesin</fullName>
    </submittedName>
</protein>
<dbReference type="InterPro" id="IPR035892">
    <property type="entry name" value="C2_domain_sf"/>
</dbReference>
<sequence>MSLKSVLRGERRAFRLTLLGEGGRLTTGTLDVHLFPVGKNAVSREDPMELVGQNLKFCLVIVGANNIPSQFQRHTFVKLSLLFDQDDRCFTTRTAEDTTAPRWGLVKQFELLQLSREVIKHFSTHHLFSFEVFGFST</sequence>
<gene>
    <name evidence="1" type="ORF">ABL78_7451</name>
</gene>
<reference evidence="1 2" key="1">
    <citation type="journal article" date="2015" name="PLoS Pathog.">
        <title>Leptomonas seymouri: Adaptations to the Dixenous Life Cycle Analyzed by Genome Sequencing, Transcriptome Profiling and Co-infection with Leishmania donovani.</title>
        <authorList>
            <person name="Kraeva N."/>
            <person name="Butenko A."/>
            <person name="Hlavacova J."/>
            <person name="Kostygov A."/>
            <person name="Myskova J."/>
            <person name="Grybchuk D."/>
            <person name="Lestinova T."/>
            <person name="Votypka J."/>
            <person name="Volf P."/>
            <person name="Opperdoes F."/>
            <person name="Flegontov P."/>
            <person name="Lukes J."/>
            <person name="Yurchenko V."/>
        </authorList>
    </citation>
    <scope>NUCLEOTIDE SEQUENCE [LARGE SCALE GENOMIC DNA]</scope>
    <source>
        <strain evidence="1 2">ATCC 30220</strain>
    </source>
</reference>
<comment type="caution">
    <text evidence="1">The sequence shown here is derived from an EMBL/GenBank/DDBJ whole genome shotgun (WGS) entry which is preliminary data.</text>
</comment>
<evidence type="ECO:0000313" key="1">
    <source>
        <dbReference type="EMBL" id="KPI83519.1"/>
    </source>
</evidence>
<dbReference type="AlphaFoldDB" id="A0A0N0P2Z0"/>
<dbReference type="EMBL" id="LJSK01000362">
    <property type="protein sequence ID" value="KPI83519.1"/>
    <property type="molecule type" value="Genomic_DNA"/>
</dbReference>
<keyword evidence="2" id="KW-1185">Reference proteome</keyword>
<dbReference type="OrthoDB" id="3176171at2759"/>
<dbReference type="Proteomes" id="UP000038009">
    <property type="component" value="Unassembled WGS sequence"/>
</dbReference>
<dbReference type="VEuPathDB" id="TriTrypDB:Lsey_0362_0070"/>
<accession>A0A0N0P2Z0</accession>
<name>A0A0N0P2Z0_LEPSE</name>
<dbReference type="SUPFAM" id="SSF49562">
    <property type="entry name" value="C2 domain (Calcium/lipid-binding domain, CaLB)"/>
    <property type="match status" value="1"/>
</dbReference>
<proteinExistence type="predicted"/>
<evidence type="ECO:0000313" key="2">
    <source>
        <dbReference type="Proteomes" id="UP000038009"/>
    </source>
</evidence>
<organism evidence="1 2">
    <name type="scientific">Leptomonas seymouri</name>
    <dbReference type="NCBI Taxonomy" id="5684"/>
    <lineage>
        <taxon>Eukaryota</taxon>
        <taxon>Discoba</taxon>
        <taxon>Euglenozoa</taxon>
        <taxon>Kinetoplastea</taxon>
        <taxon>Metakinetoplastina</taxon>
        <taxon>Trypanosomatida</taxon>
        <taxon>Trypanosomatidae</taxon>
        <taxon>Leishmaniinae</taxon>
        <taxon>Leptomonas</taxon>
    </lineage>
</organism>